<dbReference type="AlphaFoldDB" id="Q0EY61"/>
<proteinExistence type="predicted"/>
<evidence type="ECO:0000313" key="1">
    <source>
        <dbReference type="EMBL" id="EAU54165.1"/>
    </source>
</evidence>
<gene>
    <name evidence="1" type="ORF">SPV1_05372</name>
</gene>
<sequence length="392" mass="44169">MIRDAGELIESALKDLYEAYFPKMSPARQKVLIHYMEEKYAGLSYRKLGFGQLYGMFTAQKIWNDISEQGGVIENRFKLLALDKLSHLVSLRNDAVHNHYKAEKTEADFALNYTASFLHAFTLFEFSREQKSKGLQSSLDTLLATEVLLGEVQLYDSLNQVLQDEDIDSVDVTYFSDVIPGLQTQAAPIQQYWSSIASAVNNGTITLRRVVSLPGGSGRSRTQKALWVLLSQFPRYYDKINEGQVSISIIEVSNLQIPDKPVETSLNGIPLINLILLYSKKDPSVGHAWLFGSHDKQGGNQVYLHVAGKGGFSALRSMYDNLFASGTHLTARVAKDMMEYLTRKVNLASEEFRHTVESKRTDFGLSESDAQLAIEFWSGFSDQEHDDLDDYF</sequence>
<comment type="caution">
    <text evidence="1">The sequence shown here is derived from an EMBL/GenBank/DDBJ whole genome shotgun (WGS) entry which is preliminary data.</text>
</comment>
<keyword evidence="2" id="KW-1185">Reference proteome</keyword>
<organism evidence="1 2">
    <name type="scientific">Mariprofundus ferrooxydans PV-1</name>
    <dbReference type="NCBI Taxonomy" id="314345"/>
    <lineage>
        <taxon>Bacteria</taxon>
        <taxon>Pseudomonadati</taxon>
        <taxon>Pseudomonadota</taxon>
        <taxon>Candidatius Mariprofundia</taxon>
        <taxon>Mariprofundales</taxon>
        <taxon>Mariprofundaceae</taxon>
        <taxon>Mariprofundus</taxon>
    </lineage>
</organism>
<dbReference type="HOGENOM" id="CLU_703581_0_0_0"/>
<dbReference type="InParanoid" id="Q0EY61"/>
<evidence type="ECO:0000313" key="2">
    <source>
        <dbReference type="Proteomes" id="UP000005297"/>
    </source>
</evidence>
<dbReference type="STRING" id="314344.AL013_04505"/>
<name>Q0EY61_9PROT</name>
<accession>Q0EY61</accession>
<reference evidence="1 2" key="1">
    <citation type="submission" date="2006-09" db="EMBL/GenBank/DDBJ databases">
        <authorList>
            <person name="Emerson D."/>
            <person name="Ferriera S."/>
            <person name="Johnson J."/>
            <person name="Kravitz S."/>
            <person name="Halpern A."/>
            <person name="Remington K."/>
            <person name="Beeson K."/>
            <person name="Tran B."/>
            <person name="Rogers Y.-H."/>
            <person name="Friedman R."/>
            <person name="Venter J.C."/>
        </authorList>
    </citation>
    <scope>NUCLEOTIDE SEQUENCE [LARGE SCALE GENOMIC DNA]</scope>
    <source>
        <strain evidence="1 2">PV-1</strain>
    </source>
</reference>
<dbReference type="EMBL" id="AATS01000011">
    <property type="protein sequence ID" value="EAU54165.1"/>
    <property type="molecule type" value="Genomic_DNA"/>
</dbReference>
<dbReference type="Proteomes" id="UP000005297">
    <property type="component" value="Unassembled WGS sequence"/>
</dbReference>
<protein>
    <submittedName>
        <fullName evidence="1">Uncharacterized protein</fullName>
    </submittedName>
</protein>